<dbReference type="OrthoDB" id="305315at2759"/>
<feature type="domain" description="TRAF-type" evidence="6">
    <location>
        <begin position="116"/>
        <end position="159"/>
    </location>
</feature>
<keyword evidence="1 4" id="KW-0479">Metal-binding</keyword>
<name>Q23TE1_TETTS</name>
<dbReference type="InParanoid" id="Q23TE1"/>
<evidence type="ECO:0000256" key="5">
    <source>
        <dbReference type="SAM" id="Coils"/>
    </source>
</evidence>
<dbReference type="PANTHER" id="PTHR10131:SF94">
    <property type="entry name" value="TNF RECEPTOR-ASSOCIATED FACTOR 4"/>
    <property type="match status" value="1"/>
</dbReference>
<evidence type="ECO:0000256" key="2">
    <source>
        <dbReference type="ARBA" id="ARBA00022771"/>
    </source>
</evidence>
<evidence type="ECO:0000313" key="7">
    <source>
        <dbReference type="EMBL" id="EAR99765.1"/>
    </source>
</evidence>
<proteinExistence type="predicted"/>
<dbReference type="Gene3D" id="3.30.40.10">
    <property type="entry name" value="Zinc/RING finger domain, C3HC4 (zinc finger)"/>
    <property type="match status" value="4"/>
</dbReference>
<evidence type="ECO:0000256" key="3">
    <source>
        <dbReference type="ARBA" id="ARBA00022833"/>
    </source>
</evidence>
<dbReference type="STRING" id="312017.Q23TE1"/>
<dbReference type="GO" id="GO:0008270">
    <property type="term" value="F:zinc ion binding"/>
    <property type="evidence" value="ECO:0007669"/>
    <property type="project" value="UniProtKB-KW"/>
</dbReference>
<dbReference type="KEGG" id="tet:TTHERM_00666410"/>
<evidence type="ECO:0000256" key="1">
    <source>
        <dbReference type="ARBA" id="ARBA00022723"/>
    </source>
</evidence>
<dbReference type="Proteomes" id="UP000009168">
    <property type="component" value="Unassembled WGS sequence"/>
</dbReference>
<keyword evidence="2 4" id="KW-0863">Zinc-finger</keyword>
<dbReference type="Pfam" id="PF02176">
    <property type="entry name" value="zf-TRAF"/>
    <property type="match status" value="1"/>
</dbReference>
<dbReference type="SUPFAM" id="SSF57850">
    <property type="entry name" value="RING/U-box"/>
    <property type="match status" value="1"/>
</dbReference>
<dbReference type="GeneID" id="7842481"/>
<accession>Q23TE1</accession>
<dbReference type="EMBL" id="GG662636">
    <property type="protein sequence ID" value="EAR99765.1"/>
    <property type="molecule type" value="Genomic_DNA"/>
</dbReference>
<dbReference type="AlphaFoldDB" id="Q23TE1"/>
<dbReference type="HOGENOM" id="CLU_623328_0_0_1"/>
<feature type="zinc finger region" description="TRAF-type" evidence="4">
    <location>
        <begin position="171"/>
        <end position="233"/>
    </location>
</feature>
<evidence type="ECO:0000313" key="8">
    <source>
        <dbReference type="Proteomes" id="UP000009168"/>
    </source>
</evidence>
<keyword evidence="3 4" id="KW-0862">Zinc</keyword>
<organism evidence="7 8">
    <name type="scientific">Tetrahymena thermophila (strain SB210)</name>
    <dbReference type="NCBI Taxonomy" id="312017"/>
    <lineage>
        <taxon>Eukaryota</taxon>
        <taxon>Sar</taxon>
        <taxon>Alveolata</taxon>
        <taxon>Ciliophora</taxon>
        <taxon>Intramacronucleata</taxon>
        <taxon>Oligohymenophorea</taxon>
        <taxon>Hymenostomatida</taxon>
        <taxon>Tetrahymenina</taxon>
        <taxon>Tetrahymenidae</taxon>
        <taxon>Tetrahymena</taxon>
    </lineage>
</organism>
<dbReference type="PROSITE" id="PS50145">
    <property type="entry name" value="ZF_TRAF"/>
    <property type="match status" value="2"/>
</dbReference>
<dbReference type="eggNOG" id="KOG0297">
    <property type="taxonomic scope" value="Eukaryota"/>
</dbReference>
<keyword evidence="8" id="KW-1185">Reference proteome</keyword>
<protein>
    <submittedName>
        <fullName evidence="7">TRAF-type zinc finger protein</fullName>
    </submittedName>
</protein>
<dbReference type="OMA" id="CTHICKR"/>
<feature type="zinc finger region" description="TRAF-type" evidence="4">
    <location>
        <begin position="116"/>
        <end position="159"/>
    </location>
</feature>
<dbReference type="SUPFAM" id="SSF49599">
    <property type="entry name" value="TRAF domain-like"/>
    <property type="match status" value="2"/>
</dbReference>
<dbReference type="RefSeq" id="XP_001020010.1">
    <property type="nucleotide sequence ID" value="XM_001020010.1"/>
</dbReference>
<dbReference type="InterPro" id="IPR001293">
    <property type="entry name" value="Znf_TRAF"/>
</dbReference>
<sequence>MNNQNSIRERLPSTIQVQTSQIKSQQDDDDLVCPICSYVIWEPVGCATCKLHVCLKCIQDWQNKGKTTCPISGCKQFQDEKPHPYFYKHLSSLKLNCQNQEKGCQETILYEQYQKHLEKECMFVEVNCPDQGCEVVLLKKDLEEHLKVCDYFLVKCEYCENDYLRKDKKDHEEYVCDSFPVKCDNEQCNEIVKRAELNKHLLSCLYKLDICNYCQQVYNQTQKHLHEQNCKERKLKCKGCKIGFRQLELKDHQKECDQIKLKCKLCLQEFPQFEFKDLHNKETCMEHTILSLQKENSILKEQNQQLMQQQKTIQSKLDQIMNVSLLNRNSQSEVLELESLIEECYQKIMSILDQQQFLSHQKKKHSCSFTDVRLALKHFDFLNYSSILYNGWGKLHCSDCFNYVKKIEPLIAPLLATISNSENQIKISKYYQFNNKQNNE</sequence>
<dbReference type="InterPro" id="IPR013083">
    <property type="entry name" value="Znf_RING/FYVE/PHD"/>
</dbReference>
<gene>
    <name evidence="7" type="ORF">TTHERM_00666410</name>
</gene>
<evidence type="ECO:0000256" key="4">
    <source>
        <dbReference type="PROSITE-ProRule" id="PRU00207"/>
    </source>
</evidence>
<feature type="domain" description="TRAF-type" evidence="6">
    <location>
        <begin position="171"/>
        <end position="233"/>
    </location>
</feature>
<feature type="coiled-coil region" evidence="5">
    <location>
        <begin position="289"/>
        <end position="319"/>
    </location>
</feature>
<evidence type="ECO:0000259" key="6">
    <source>
        <dbReference type="PROSITE" id="PS50145"/>
    </source>
</evidence>
<dbReference type="PANTHER" id="PTHR10131">
    <property type="entry name" value="TNF RECEPTOR ASSOCIATED FACTOR"/>
    <property type="match status" value="1"/>
</dbReference>
<keyword evidence="5" id="KW-0175">Coiled coil</keyword>
<reference evidence="8" key="1">
    <citation type="journal article" date="2006" name="PLoS Biol.">
        <title>Macronuclear genome sequence of the ciliate Tetrahymena thermophila, a model eukaryote.</title>
        <authorList>
            <person name="Eisen J.A."/>
            <person name="Coyne R.S."/>
            <person name="Wu M."/>
            <person name="Wu D."/>
            <person name="Thiagarajan M."/>
            <person name="Wortman J.R."/>
            <person name="Badger J.H."/>
            <person name="Ren Q."/>
            <person name="Amedeo P."/>
            <person name="Jones K.M."/>
            <person name="Tallon L.J."/>
            <person name="Delcher A.L."/>
            <person name="Salzberg S.L."/>
            <person name="Silva J.C."/>
            <person name="Haas B.J."/>
            <person name="Majoros W.H."/>
            <person name="Farzad M."/>
            <person name="Carlton J.M."/>
            <person name="Smith R.K. Jr."/>
            <person name="Garg J."/>
            <person name="Pearlman R.E."/>
            <person name="Karrer K.M."/>
            <person name="Sun L."/>
            <person name="Manning G."/>
            <person name="Elde N.C."/>
            <person name="Turkewitz A.P."/>
            <person name="Asai D.J."/>
            <person name="Wilkes D.E."/>
            <person name="Wang Y."/>
            <person name="Cai H."/>
            <person name="Collins K."/>
            <person name="Stewart B.A."/>
            <person name="Lee S.R."/>
            <person name="Wilamowska K."/>
            <person name="Weinberg Z."/>
            <person name="Ruzzo W.L."/>
            <person name="Wloga D."/>
            <person name="Gaertig J."/>
            <person name="Frankel J."/>
            <person name="Tsao C.-C."/>
            <person name="Gorovsky M.A."/>
            <person name="Keeling P.J."/>
            <person name="Waller R.F."/>
            <person name="Patron N.J."/>
            <person name="Cherry J.M."/>
            <person name="Stover N.A."/>
            <person name="Krieger C.J."/>
            <person name="del Toro C."/>
            <person name="Ryder H.F."/>
            <person name="Williamson S.C."/>
            <person name="Barbeau R.A."/>
            <person name="Hamilton E.P."/>
            <person name="Orias E."/>
        </authorList>
    </citation>
    <scope>NUCLEOTIDE SEQUENCE [LARGE SCALE GENOMIC DNA]</scope>
    <source>
        <strain evidence="8">SB210</strain>
    </source>
</reference>